<dbReference type="PANTHER" id="PTHR21556:SF2">
    <property type="entry name" value="TRESLIN"/>
    <property type="match status" value="1"/>
</dbReference>
<dbReference type="InterPro" id="IPR026153">
    <property type="entry name" value="Treslin"/>
</dbReference>
<dbReference type="AlphaFoldDB" id="A0AAV5HUR5"/>
<dbReference type="GO" id="GO:0003682">
    <property type="term" value="F:chromatin binding"/>
    <property type="evidence" value="ECO:0007669"/>
    <property type="project" value="TreeGrafter"/>
</dbReference>
<keyword evidence="3" id="KW-1185">Reference proteome</keyword>
<dbReference type="GO" id="GO:0010212">
    <property type="term" value="P:response to ionizing radiation"/>
    <property type="evidence" value="ECO:0007669"/>
    <property type="project" value="InterPro"/>
</dbReference>
<proteinExistence type="predicted"/>
<dbReference type="GO" id="GO:0030174">
    <property type="term" value="P:regulation of DNA-templated DNA replication initiation"/>
    <property type="evidence" value="ECO:0007669"/>
    <property type="project" value="TreeGrafter"/>
</dbReference>
<name>A0AAV5HUR5_9ROSI</name>
<dbReference type="PANTHER" id="PTHR21556">
    <property type="entry name" value="TRESLIN"/>
    <property type="match status" value="1"/>
</dbReference>
<dbReference type="GO" id="GO:0007095">
    <property type="term" value="P:mitotic G2 DNA damage checkpoint signaling"/>
    <property type="evidence" value="ECO:0007669"/>
    <property type="project" value="TreeGrafter"/>
</dbReference>
<evidence type="ECO:0000313" key="2">
    <source>
        <dbReference type="EMBL" id="GKU89196.1"/>
    </source>
</evidence>
<feature type="region of interest" description="Disordered" evidence="1">
    <location>
        <begin position="879"/>
        <end position="899"/>
    </location>
</feature>
<dbReference type="Proteomes" id="UP001054252">
    <property type="component" value="Unassembled WGS sequence"/>
</dbReference>
<reference evidence="2 3" key="1">
    <citation type="journal article" date="2021" name="Commun. Biol.">
        <title>The genome of Shorea leprosula (Dipterocarpaceae) highlights the ecological relevance of drought in aseasonal tropical rainforests.</title>
        <authorList>
            <person name="Ng K.K.S."/>
            <person name="Kobayashi M.J."/>
            <person name="Fawcett J.A."/>
            <person name="Hatakeyama M."/>
            <person name="Paape T."/>
            <person name="Ng C.H."/>
            <person name="Ang C.C."/>
            <person name="Tnah L.H."/>
            <person name="Lee C.T."/>
            <person name="Nishiyama T."/>
            <person name="Sese J."/>
            <person name="O'Brien M.J."/>
            <person name="Copetti D."/>
            <person name="Mohd Noor M.I."/>
            <person name="Ong R.C."/>
            <person name="Putra M."/>
            <person name="Sireger I.Z."/>
            <person name="Indrioko S."/>
            <person name="Kosugi Y."/>
            <person name="Izuno A."/>
            <person name="Isagi Y."/>
            <person name="Lee S.L."/>
            <person name="Shimizu K.K."/>
        </authorList>
    </citation>
    <scope>NUCLEOTIDE SEQUENCE [LARGE SCALE GENOMIC DNA]</scope>
    <source>
        <strain evidence="2">214</strain>
    </source>
</reference>
<protein>
    <recommendedName>
        <fullName evidence="4">Treslin</fullName>
    </recommendedName>
</protein>
<dbReference type="GO" id="GO:0005634">
    <property type="term" value="C:nucleus"/>
    <property type="evidence" value="ECO:0007669"/>
    <property type="project" value="InterPro"/>
</dbReference>
<accession>A0AAV5HUR5</accession>
<gene>
    <name evidence="2" type="ORF">SLEP1_g3364</name>
</gene>
<evidence type="ECO:0000313" key="3">
    <source>
        <dbReference type="Proteomes" id="UP001054252"/>
    </source>
</evidence>
<comment type="caution">
    <text evidence="2">The sequence shown here is derived from an EMBL/GenBank/DDBJ whole genome shotgun (WGS) entry which is preliminary data.</text>
</comment>
<organism evidence="2 3">
    <name type="scientific">Rubroshorea leprosula</name>
    <dbReference type="NCBI Taxonomy" id="152421"/>
    <lineage>
        <taxon>Eukaryota</taxon>
        <taxon>Viridiplantae</taxon>
        <taxon>Streptophyta</taxon>
        <taxon>Embryophyta</taxon>
        <taxon>Tracheophyta</taxon>
        <taxon>Spermatophyta</taxon>
        <taxon>Magnoliopsida</taxon>
        <taxon>eudicotyledons</taxon>
        <taxon>Gunneridae</taxon>
        <taxon>Pentapetalae</taxon>
        <taxon>rosids</taxon>
        <taxon>malvids</taxon>
        <taxon>Malvales</taxon>
        <taxon>Dipterocarpaceae</taxon>
        <taxon>Rubroshorea</taxon>
    </lineage>
</organism>
<dbReference type="EMBL" id="BPVZ01000003">
    <property type="protein sequence ID" value="GKU89196.1"/>
    <property type="molecule type" value="Genomic_DNA"/>
</dbReference>
<feature type="compositionally biased region" description="Basic and acidic residues" evidence="1">
    <location>
        <begin position="889"/>
        <end position="899"/>
    </location>
</feature>
<dbReference type="GO" id="GO:0006260">
    <property type="term" value="P:DNA replication"/>
    <property type="evidence" value="ECO:0007669"/>
    <property type="project" value="InterPro"/>
</dbReference>
<evidence type="ECO:0000256" key="1">
    <source>
        <dbReference type="SAM" id="MobiDB-lite"/>
    </source>
</evidence>
<dbReference type="GO" id="GO:0033314">
    <property type="term" value="P:mitotic DNA replication checkpoint signaling"/>
    <property type="evidence" value="ECO:0007669"/>
    <property type="project" value="InterPro"/>
</dbReference>
<sequence length="918" mass="102739">MAPAGLDPFTDYSKTQRIVLLLDLNPVLHLQDPNPYLSAILSSSKTLLSFPPFSSSLFSFKPFFSSLSPLLSSSKLPSSSISLSFDYPDSTLQSLTQFLTSLPGTIKKSSFSLNPSRASNLAASMRQILHDYAWDPVIPHLGSGTLLNCDASGCIRSNLVVLFSPFCKDLNYLRDFLDVEISDECLRNMSAFRDRFFGVFQSLIGAYVSRDIHCSWVDVKCELGKREGSELEFGFFESGIESLGWGFCSTDLIILGSSLVPFGLIYPKIGVSSDCFSFSGKTTRAYLSLEILDVSGKPLECKCSELEFVDFMMCPQNGQDGFWFMPELVNSQNRGNEPQKRSFMEQVSNGITKIHVKEVRRCDDVDKAVENLSDPIIVRESVGDSATVPKENSTEFYADGFLQMWATEMGEAMLQKSIPIWQIFLTILQREGYLALVSLSNGKGDLCRGILKPYTISSAFLSIIDDCSHGKEKGSGGVHLNPFITRCNKSSEPVVLKHFSGIMSSKSHPSASDKFAITSAEQGKKRKKNLHLLQNLTWSAFCQAASECLDIELEEAYFARGCKISKKLKFLKCWMKQVKKHNTCSLKVAECSMLKQDVEQELNHGIDELPQESEQPISNSASVGEVSSRILDEAANDFCSGSFENFFVSLPNKIQQGLESKDLDLGAIAERLVNSSIYWLYQKHEMENTMVRQNHLVKSNDSCASKVAVELAGLLLKEPKDFTAMHKKRSPSCQASDPGSGGSASVDVVREYELQMLFRMEILQSEIGISVEEPLKQKFVKQICLLLESIQCHLEGGFFGDCRLDDYVGKIIKSRYYHTLPDLVDRIYTKMDLLLFAEDEIPSCSFNSEDSNQSQREKQGKIKIDENFRIRDPVLAKGESVQLQKHDKRSPQETRSEEHARQLLEICSEFGLQSSQRQ</sequence>
<evidence type="ECO:0008006" key="4">
    <source>
        <dbReference type="Google" id="ProtNLM"/>
    </source>
</evidence>